<feature type="signal peptide" evidence="1">
    <location>
        <begin position="1"/>
        <end position="16"/>
    </location>
</feature>
<evidence type="ECO:0000313" key="3">
    <source>
        <dbReference type="EMBL" id="CAL1145698.1"/>
    </source>
</evidence>
<proteinExistence type="predicted"/>
<evidence type="ECO:0000313" key="2">
    <source>
        <dbReference type="EMBL" id="CAI3992323.1"/>
    </source>
</evidence>
<evidence type="ECO:0000313" key="4">
    <source>
        <dbReference type="Proteomes" id="UP001152797"/>
    </source>
</evidence>
<dbReference type="EMBL" id="CAMXCT030001698">
    <property type="protein sequence ID" value="CAL4779635.1"/>
    <property type="molecule type" value="Genomic_DNA"/>
</dbReference>
<dbReference type="OrthoDB" id="4356at2759"/>
<keyword evidence="4" id="KW-1185">Reference proteome</keyword>
<evidence type="ECO:0000256" key="1">
    <source>
        <dbReference type="SAM" id="SignalP"/>
    </source>
</evidence>
<dbReference type="EMBL" id="CAMXCT020001698">
    <property type="protein sequence ID" value="CAL1145698.1"/>
    <property type="molecule type" value="Genomic_DNA"/>
</dbReference>
<dbReference type="EMBL" id="CAMXCT010001698">
    <property type="protein sequence ID" value="CAI3992323.1"/>
    <property type="molecule type" value="Genomic_DNA"/>
</dbReference>
<keyword evidence="1" id="KW-0732">Signal</keyword>
<gene>
    <name evidence="2" type="ORF">C1SCF055_LOCUS19161</name>
</gene>
<feature type="chain" id="PRO_5043270493" evidence="1">
    <location>
        <begin position="17"/>
        <end position="505"/>
    </location>
</feature>
<reference evidence="3" key="2">
    <citation type="submission" date="2024-04" db="EMBL/GenBank/DDBJ databases">
        <authorList>
            <person name="Chen Y."/>
            <person name="Shah S."/>
            <person name="Dougan E. K."/>
            <person name="Thang M."/>
            <person name="Chan C."/>
        </authorList>
    </citation>
    <scope>NUCLEOTIDE SEQUENCE [LARGE SCALE GENOMIC DNA]</scope>
</reference>
<dbReference type="Proteomes" id="UP001152797">
    <property type="component" value="Unassembled WGS sequence"/>
</dbReference>
<name>A0A9P1CJZ1_9DINO</name>
<sequence>MARVWSLLFCFAGAKAGGLAALDALKPSTFDYATEKLLGDAMAMSEKIGELLVHGEAVQVLETSCKLLHRPPKKRKWALYNPSLLELSWHGEKVFLVTYRAGTWQLCGWDGRSSPIASLPEVDGRRQATSKVMAAIVRNDFLTILPVHELQDQKYSEHACVHSTGMRRVGIDDSRLFLLDGDPFALFAGVAPAGQEHPCQHRQYLCPLQLPEEGAKVRCRTKTMLTFEFADELSERMLRQDRLGSVHQKNWMPFVANGQLYLIFTIEPLRVMHVNVKTGQCAEVSVVRTPALSALHPREDEFRGHGGPALVPLPSGDLLGMARVQTGNLLYSHFFFTLRVSSKPSSSAPVIMSSVSPLLCFGSSRPGLCEVIQFVGGLHVDKEQLVITYGVNDCEPKVTIIALGSVLKLLKPSVPATRHRPPAHGVWRSAWWRQMQPLAHIRKEGVLEETLARVTRCHVAVDPSPDIKDQLVLLHADPAVLLIPGLWSQQACDKLILAALCSHSA</sequence>
<protein>
    <submittedName>
        <fullName evidence="2">Uncharacterized protein</fullName>
    </submittedName>
</protein>
<accession>A0A9P1CJZ1</accession>
<reference evidence="2" key="1">
    <citation type="submission" date="2022-10" db="EMBL/GenBank/DDBJ databases">
        <authorList>
            <person name="Chen Y."/>
            <person name="Dougan E. K."/>
            <person name="Chan C."/>
            <person name="Rhodes N."/>
            <person name="Thang M."/>
        </authorList>
    </citation>
    <scope>NUCLEOTIDE SEQUENCE</scope>
</reference>
<organism evidence="2">
    <name type="scientific">Cladocopium goreaui</name>
    <dbReference type="NCBI Taxonomy" id="2562237"/>
    <lineage>
        <taxon>Eukaryota</taxon>
        <taxon>Sar</taxon>
        <taxon>Alveolata</taxon>
        <taxon>Dinophyceae</taxon>
        <taxon>Suessiales</taxon>
        <taxon>Symbiodiniaceae</taxon>
        <taxon>Cladocopium</taxon>
    </lineage>
</organism>
<dbReference type="AlphaFoldDB" id="A0A9P1CJZ1"/>
<comment type="caution">
    <text evidence="2">The sequence shown here is derived from an EMBL/GenBank/DDBJ whole genome shotgun (WGS) entry which is preliminary data.</text>
</comment>